<keyword evidence="4 9" id="KW-0418">Kinase</keyword>
<reference evidence="9" key="1">
    <citation type="submission" date="2022-08" db="EMBL/GenBank/DDBJ databases">
        <title>Novel sulphate-reducing endosymbionts in the free-living metamonad Anaeramoeba.</title>
        <authorList>
            <person name="Jerlstrom-Hultqvist J."/>
            <person name="Cepicka I."/>
            <person name="Gallot-Lavallee L."/>
            <person name="Salas-Leiva D."/>
            <person name="Curtis B.A."/>
            <person name="Zahonova K."/>
            <person name="Pipaliya S."/>
            <person name="Dacks J."/>
            <person name="Roger A.J."/>
        </authorList>
    </citation>
    <scope>NUCLEOTIDE SEQUENCE</scope>
    <source>
        <strain evidence="9">Busselton2</strain>
    </source>
</reference>
<keyword evidence="1" id="KW-0723">Serine/threonine-protein kinase</keyword>
<sequence>MSNETVGPYLIDKTIGVGANGKVKLGIHKETKKKVAIKILAKKRFFRQPKTRTKLEREISVLKLLKHPNIMRLYDVYETSKKLYLIMELAEGGELFDLLISKKSLGHTCALYYFQQIIFALNYMHERKICHRDLKPENLLLDNNMNLKIADFGMAQLMKDGSLLETSCGSPQYACPEIIKGLNYDGRKADVWACGVILYTFISGKLPFNSTNMNKLLTKIKMGNYAMNENFNEMEKDLIKKLLTNNPIKRISIKEILKHPLFISNYPEKFIPPNSKLNIVKIGKINSKNIQEDILKDLESLGWGATKKIRYALKKKKLNQVKIYYYLFLKKKGLENTLQIEKINNSKKTHKKKTKSSSSSSYPISPNKHIKKSKKNKKKRRKRKKIKIEKKRHTSLSPLSYNQPRNYPNSIPIPIPISISKSKSEISTLSTDQETTDELVDDMNSILFSNNDEQLFLTFSEDFSEETSEKTSEKTSETSVKSEKVIGKSIKKKKKRHYSFTFKRHSLPNQNQSESKKNILKRKLTLSPNLSLSPKQSWFGSIFNRNKIKDEVFMNTNPNLEYKIPQVNNGSENTLNVNFNGNGMENENENYDDDDNGNGMENKNKNKNGNGNGNKNENENGNGNENKNRNENKEDKFLKQSTNYDKVSEKKNLEKEKLFEKTCRKNYLHVITIFQQTIDSMNFHWKFPSLNLMKVKLNYLKIFITFVYNFGENSTFIKLNLKHGNPGTYNTVCTQLLKNTQLVFE</sequence>
<feature type="compositionally biased region" description="Polar residues" evidence="7">
    <location>
        <begin position="395"/>
        <end position="408"/>
    </location>
</feature>
<dbReference type="FunFam" id="3.30.200.20:FF:000003">
    <property type="entry name" value="Non-specific serine/threonine protein kinase"/>
    <property type="match status" value="1"/>
</dbReference>
<dbReference type="InterPro" id="IPR011009">
    <property type="entry name" value="Kinase-like_dom_sf"/>
</dbReference>
<dbReference type="FunFam" id="1.10.510.10:FF:000956">
    <property type="entry name" value="CAMK family protein kinase"/>
    <property type="match status" value="1"/>
</dbReference>
<dbReference type="PROSITE" id="PS50011">
    <property type="entry name" value="PROTEIN_KINASE_DOM"/>
    <property type="match status" value="1"/>
</dbReference>
<accession>A0AAV7YFX5</accession>
<dbReference type="Proteomes" id="UP001146793">
    <property type="component" value="Unassembled WGS sequence"/>
</dbReference>
<dbReference type="AlphaFoldDB" id="A0AAV7YFX5"/>
<dbReference type="InterPro" id="IPR000719">
    <property type="entry name" value="Prot_kinase_dom"/>
</dbReference>
<dbReference type="Pfam" id="PF00069">
    <property type="entry name" value="Pkinase"/>
    <property type="match status" value="1"/>
</dbReference>
<dbReference type="PROSITE" id="PS00107">
    <property type="entry name" value="PROTEIN_KINASE_ATP"/>
    <property type="match status" value="1"/>
</dbReference>
<evidence type="ECO:0000256" key="3">
    <source>
        <dbReference type="ARBA" id="ARBA00022741"/>
    </source>
</evidence>
<keyword evidence="3 6" id="KW-0547">Nucleotide-binding</keyword>
<name>A0AAV7YFX5_9EUKA</name>
<evidence type="ECO:0000313" key="10">
    <source>
        <dbReference type="Proteomes" id="UP001146793"/>
    </source>
</evidence>
<feature type="domain" description="Protein kinase" evidence="8">
    <location>
        <begin position="9"/>
        <end position="262"/>
    </location>
</feature>
<feature type="compositionally biased region" description="Basic and acidic residues" evidence="7">
    <location>
        <begin position="626"/>
        <end position="638"/>
    </location>
</feature>
<proteinExistence type="predicted"/>
<gene>
    <name evidence="9" type="ORF">M0812_26397</name>
</gene>
<dbReference type="Gene3D" id="1.10.510.10">
    <property type="entry name" value="Transferase(Phosphotransferase) domain 1"/>
    <property type="match status" value="1"/>
</dbReference>
<dbReference type="PROSITE" id="PS00108">
    <property type="entry name" value="PROTEIN_KINASE_ST"/>
    <property type="match status" value="1"/>
</dbReference>
<evidence type="ECO:0000256" key="1">
    <source>
        <dbReference type="ARBA" id="ARBA00022527"/>
    </source>
</evidence>
<dbReference type="SMART" id="SM00220">
    <property type="entry name" value="S_TKc"/>
    <property type="match status" value="1"/>
</dbReference>
<organism evidence="9 10">
    <name type="scientific">Anaeramoeba flamelloides</name>
    <dbReference type="NCBI Taxonomy" id="1746091"/>
    <lineage>
        <taxon>Eukaryota</taxon>
        <taxon>Metamonada</taxon>
        <taxon>Anaeramoebidae</taxon>
        <taxon>Anaeramoeba</taxon>
    </lineage>
</organism>
<feature type="compositionally biased region" description="Basic residues" evidence="7">
    <location>
        <begin position="368"/>
        <end position="394"/>
    </location>
</feature>
<dbReference type="InterPro" id="IPR008271">
    <property type="entry name" value="Ser/Thr_kinase_AS"/>
</dbReference>
<evidence type="ECO:0000256" key="2">
    <source>
        <dbReference type="ARBA" id="ARBA00022679"/>
    </source>
</evidence>
<feature type="compositionally biased region" description="Low complexity" evidence="7">
    <location>
        <begin position="597"/>
        <end position="625"/>
    </location>
</feature>
<feature type="compositionally biased region" description="Basic residues" evidence="7">
    <location>
        <begin position="345"/>
        <end position="355"/>
    </location>
</feature>
<feature type="region of interest" description="Disordered" evidence="7">
    <location>
        <begin position="563"/>
        <end position="643"/>
    </location>
</feature>
<dbReference type="GO" id="GO:0004674">
    <property type="term" value="F:protein serine/threonine kinase activity"/>
    <property type="evidence" value="ECO:0007669"/>
    <property type="project" value="UniProtKB-KW"/>
</dbReference>
<feature type="compositionally biased region" description="Acidic residues" evidence="7">
    <location>
        <begin position="586"/>
        <end position="596"/>
    </location>
</feature>
<evidence type="ECO:0000313" key="9">
    <source>
        <dbReference type="EMBL" id="KAJ3426827.1"/>
    </source>
</evidence>
<feature type="compositionally biased region" description="Low complexity" evidence="7">
    <location>
        <begin position="356"/>
        <end position="367"/>
    </location>
</feature>
<dbReference type="EMBL" id="JANTQA010000063">
    <property type="protein sequence ID" value="KAJ3426827.1"/>
    <property type="molecule type" value="Genomic_DNA"/>
</dbReference>
<dbReference type="SUPFAM" id="SSF56112">
    <property type="entry name" value="Protein kinase-like (PK-like)"/>
    <property type="match status" value="1"/>
</dbReference>
<evidence type="ECO:0000256" key="6">
    <source>
        <dbReference type="PROSITE-ProRule" id="PRU10141"/>
    </source>
</evidence>
<dbReference type="InterPro" id="IPR017441">
    <property type="entry name" value="Protein_kinase_ATP_BS"/>
</dbReference>
<evidence type="ECO:0000256" key="5">
    <source>
        <dbReference type="ARBA" id="ARBA00022840"/>
    </source>
</evidence>
<evidence type="ECO:0000256" key="7">
    <source>
        <dbReference type="SAM" id="MobiDB-lite"/>
    </source>
</evidence>
<feature type="binding site" evidence="6">
    <location>
        <position position="43"/>
    </location>
    <ligand>
        <name>ATP</name>
        <dbReference type="ChEBI" id="CHEBI:30616"/>
    </ligand>
</feature>
<evidence type="ECO:0000259" key="8">
    <source>
        <dbReference type="PROSITE" id="PS50011"/>
    </source>
</evidence>
<dbReference type="PANTHER" id="PTHR24346:SF110">
    <property type="entry name" value="NON-SPECIFIC SERINE_THREONINE PROTEIN KINASE"/>
    <property type="match status" value="1"/>
</dbReference>
<dbReference type="GO" id="GO:0005737">
    <property type="term" value="C:cytoplasm"/>
    <property type="evidence" value="ECO:0007669"/>
    <property type="project" value="TreeGrafter"/>
</dbReference>
<dbReference type="PANTHER" id="PTHR24346">
    <property type="entry name" value="MAP/MICROTUBULE AFFINITY-REGULATING KINASE"/>
    <property type="match status" value="1"/>
</dbReference>
<keyword evidence="5 6" id="KW-0067">ATP-binding</keyword>
<feature type="region of interest" description="Disordered" evidence="7">
    <location>
        <begin position="345"/>
        <end position="408"/>
    </location>
</feature>
<dbReference type="GO" id="GO:0005524">
    <property type="term" value="F:ATP binding"/>
    <property type="evidence" value="ECO:0007669"/>
    <property type="project" value="UniProtKB-UniRule"/>
</dbReference>
<evidence type="ECO:0000256" key="4">
    <source>
        <dbReference type="ARBA" id="ARBA00022777"/>
    </source>
</evidence>
<dbReference type="GO" id="GO:0035556">
    <property type="term" value="P:intracellular signal transduction"/>
    <property type="evidence" value="ECO:0007669"/>
    <property type="project" value="TreeGrafter"/>
</dbReference>
<keyword evidence="2" id="KW-0808">Transferase</keyword>
<protein>
    <submittedName>
        <fullName evidence="9">Protein kinase</fullName>
    </submittedName>
</protein>
<feature type="compositionally biased region" description="Polar residues" evidence="7">
    <location>
        <begin position="566"/>
        <end position="579"/>
    </location>
</feature>
<comment type="caution">
    <text evidence="9">The sequence shown here is derived from an EMBL/GenBank/DDBJ whole genome shotgun (WGS) entry which is preliminary data.</text>
</comment>